<dbReference type="RefSeq" id="WP_157523323.1">
    <property type="nucleotide sequence ID" value="NZ_CP066775.1"/>
</dbReference>
<dbReference type="Proteomes" id="UP000429232">
    <property type="component" value="Chromosome"/>
</dbReference>
<proteinExistence type="predicted"/>
<protein>
    <submittedName>
        <fullName evidence="1">Uncharacterized protein</fullName>
    </submittedName>
</protein>
<sequence length="356" mass="41008">MEKTRSAAAIADFLKGEWLKSLFGPAKDHVLRRYIQYHQSVLIRMSNRVNRYVHFSGHQQTSDLTNYATWFLNEIEGLIIFLRHRCYQFFDSNQYISDYFAVIIAKKINAFEAEFKRSDTLNVSGGLRDFYINALRYTAEKVTVSRTTFAATEDQLKILRSIRAGLLEHPDLTDEDFCLILYQHNFNVPGFSEKLQAVLDQNAAKLNDITKQEAFWESSAGKFIQAGTGPDHSFDHHRPSLETIVIPWVNSKQTMFSGSQISETNLSENDERLHLTLSVPQFALYVRLFHLSGCFSTKNVSDLKRFFATHFSTKRQGTISIKSFARAFYNVDQTTAAVVLDQLKRMTDIINKTYFN</sequence>
<dbReference type="EMBL" id="CP066775">
    <property type="protein sequence ID" value="QQL49972.1"/>
    <property type="molecule type" value="Genomic_DNA"/>
</dbReference>
<evidence type="ECO:0000313" key="1">
    <source>
        <dbReference type="EMBL" id="QQL49972.1"/>
    </source>
</evidence>
<dbReference type="KEGG" id="mgik:GO620_000540"/>
<organism evidence="1 2">
    <name type="scientific">Mucilaginibacter ginkgonis</name>
    <dbReference type="NCBI Taxonomy" id="2682091"/>
    <lineage>
        <taxon>Bacteria</taxon>
        <taxon>Pseudomonadati</taxon>
        <taxon>Bacteroidota</taxon>
        <taxon>Sphingobacteriia</taxon>
        <taxon>Sphingobacteriales</taxon>
        <taxon>Sphingobacteriaceae</taxon>
        <taxon>Mucilaginibacter</taxon>
    </lineage>
</organism>
<reference evidence="1 2" key="1">
    <citation type="submission" date="2020-12" db="EMBL/GenBank/DDBJ databases">
        <title>HMF7856_wgs.fasta genome submission.</title>
        <authorList>
            <person name="Kang H."/>
            <person name="Kim H."/>
            <person name="Joh K."/>
        </authorList>
    </citation>
    <scope>NUCLEOTIDE SEQUENCE [LARGE SCALE GENOMIC DNA]</scope>
    <source>
        <strain evidence="1 2">HMF7856</strain>
    </source>
</reference>
<accession>A0A6I4HV19</accession>
<name>A0A6I4HV19_9SPHI</name>
<dbReference type="AlphaFoldDB" id="A0A6I4HV19"/>
<evidence type="ECO:0000313" key="2">
    <source>
        <dbReference type="Proteomes" id="UP000429232"/>
    </source>
</evidence>
<gene>
    <name evidence="1" type="ORF">GO620_000540</name>
</gene>
<keyword evidence="2" id="KW-1185">Reference proteome</keyword>